<keyword evidence="7" id="KW-1185">Reference proteome</keyword>
<dbReference type="Pfam" id="PF12833">
    <property type="entry name" value="HTH_18"/>
    <property type="match status" value="1"/>
</dbReference>
<feature type="transmembrane region" description="Helical" evidence="4">
    <location>
        <begin position="40"/>
        <end position="62"/>
    </location>
</feature>
<dbReference type="PROSITE" id="PS01124">
    <property type="entry name" value="HTH_ARAC_FAMILY_2"/>
    <property type="match status" value="1"/>
</dbReference>
<evidence type="ECO:0000313" key="6">
    <source>
        <dbReference type="EMBL" id="TMU56715.1"/>
    </source>
</evidence>
<dbReference type="InterPro" id="IPR009057">
    <property type="entry name" value="Homeodomain-like_sf"/>
</dbReference>
<keyword evidence="3" id="KW-0804">Transcription</keyword>
<protein>
    <submittedName>
        <fullName evidence="6">AraC family transcriptional regulator</fullName>
    </submittedName>
</protein>
<evidence type="ECO:0000256" key="2">
    <source>
        <dbReference type="ARBA" id="ARBA00023125"/>
    </source>
</evidence>
<feature type="domain" description="HTH araC/xylS-type" evidence="5">
    <location>
        <begin position="244"/>
        <end position="345"/>
    </location>
</feature>
<feature type="transmembrane region" description="Helical" evidence="4">
    <location>
        <begin position="101"/>
        <end position="119"/>
    </location>
</feature>
<evidence type="ECO:0000256" key="4">
    <source>
        <dbReference type="SAM" id="Phobius"/>
    </source>
</evidence>
<feature type="transmembrane region" description="Helical" evidence="4">
    <location>
        <begin position="190"/>
        <end position="212"/>
    </location>
</feature>
<evidence type="ECO:0000313" key="7">
    <source>
        <dbReference type="Proteomes" id="UP000751614"/>
    </source>
</evidence>
<dbReference type="SUPFAM" id="SSF46689">
    <property type="entry name" value="Homeodomain-like"/>
    <property type="match status" value="1"/>
</dbReference>
<keyword evidence="2" id="KW-0238">DNA-binding</keyword>
<dbReference type="InterPro" id="IPR020449">
    <property type="entry name" value="Tscrpt_reg_AraC-type_HTH"/>
</dbReference>
<dbReference type="Gene3D" id="1.10.10.60">
    <property type="entry name" value="Homeodomain-like"/>
    <property type="match status" value="1"/>
</dbReference>
<dbReference type="Proteomes" id="UP000751614">
    <property type="component" value="Unassembled WGS sequence"/>
</dbReference>
<comment type="caution">
    <text evidence="6">The sequence shown here is derived from an EMBL/GenBank/DDBJ whole genome shotgun (WGS) entry which is preliminary data.</text>
</comment>
<feature type="transmembrane region" description="Helical" evidence="4">
    <location>
        <begin position="131"/>
        <end position="151"/>
    </location>
</feature>
<dbReference type="PANTHER" id="PTHR43280:SF29">
    <property type="entry name" value="ARAC-FAMILY TRANSCRIPTIONAL REGULATOR"/>
    <property type="match status" value="1"/>
</dbReference>
<proteinExistence type="predicted"/>
<feature type="transmembrane region" description="Helical" evidence="4">
    <location>
        <begin position="68"/>
        <end position="89"/>
    </location>
</feature>
<dbReference type="SMART" id="SM00342">
    <property type="entry name" value="HTH_ARAC"/>
    <property type="match status" value="1"/>
</dbReference>
<dbReference type="InterPro" id="IPR018060">
    <property type="entry name" value="HTH_AraC"/>
</dbReference>
<dbReference type="InterPro" id="IPR018062">
    <property type="entry name" value="HTH_AraC-typ_CS"/>
</dbReference>
<gene>
    <name evidence="6" type="ORF">FGG15_03995</name>
</gene>
<evidence type="ECO:0000256" key="1">
    <source>
        <dbReference type="ARBA" id="ARBA00023015"/>
    </source>
</evidence>
<dbReference type="PRINTS" id="PR00032">
    <property type="entry name" value="HTHARAC"/>
</dbReference>
<evidence type="ECO:0000256" key="3">
    <source>
        <dbReference type="ARBA" id="ARBA00023163"/>
    </source>
</evidence>
<dbReference type="EMBL" id="VCNI01000001">
    <property type="protein sequence ID" value="TMU56715.1"/>
    <property type="molecule type" value="Genomic_DNA"/>
</dbReference>
<dbReference type="RefSeq" id="WP_138833451.1">
    <property type="nucleotide sequence ID" value="NZ_VCNI01000001.1"/>
</dbReference>
<sequence>MRTLRLQNELELFVAGMGAVQSLFLSVYSLLERKWDFRNLLLSLFFFAITIRLTKSILWVYLDTSPIWFINLGFAAHALTGPALLLYVWHFLFQKKWSHWNWFHFVPGLLLLLFINFLTRDGFWYVGGYSALLFHQMIYALGGLVLLGIFLRKKPLRVQPTKGAKIWLITLILGTATLQFLYFSNYILGITPYLLGPLLYLPFIYFLAFVLFKNPKILQHVTPHKNGGPKLSAEELGVLADRLKKTMQFEKLYLDPDCTMTKVAKATSMQPYLVSYVVNKVIGMGFPDFLNSYRVEAVKDRLIHPDYKHTKIASIAYDCGFNTLSAFNSAFKKATGSTPTKFQKEQVSS</sequence>
<accession>A0ABY2WNZ6</accession>
<keyword evidence="1" id="KW-0805">Transcription regulation</keyword>
<reference evidence="6 7" key="1">
    <citation type="submission" date="2019-05" db="EMBL/GenBank/DDBJ databases">
        <title>Flagellimonas sp. AsT0115, sp. nov., isolated from a marine red algae, Asparagopsis taxiformis.</title>
        <authorList>
            <person name="Kim J."/>
            <person name="Jeong S.E."/>
            <person name="Jeon C.O."/>
        </authorList>
    </citation>
    <scope>NUCLEOTIDE SEQUENCE [LARGE SCALE GENOMIC DNA]</scope>
    <source>
        <strain evidence="6 7">AsT0115</strain>
    </source>
</reference>
<dbReference type="PROSITE" id="PS00041">
    <property type="entry name" value="HTH_ARAC_FAMILY_1"/>
    <property type="match status" value="1"/>
</dbReference>
<organism evidence="6 7">
    <name type="scientific">Flagellimonas algicola</name>
    <dbReference type="NCBI Taxonomy" id="2583815"/>
    <lineage>
        <taxon>Bacteria</taxon>
        <taxon>Pseudomonadati</taxon>
        <taxon>Bacteroidota</taxon>
        <taxon>Flavobacteriia</taxon>
        <taxon>Flavobacteriales</taxon>
        <taxon>Flavobacteriaceae</taxon>
        <taxon>Flagellimonas</taxon>
    </lineage>
</organism>
<feature type="transmembrane region" description="Helical" evidence="4">
    <location>
        <begin position="12"/>
        <end position="31"/>
    </location>
</feature>
<evidence type="ECO:0000259" key="5">
    <source>
        <dbReference type="PROSITE" id="PS01124"/>
    </source>
</evidence>
<keyword evidence="4" id="KW-0812">Transmembrane</keyword>
<keyword evidence="4" id="KW-0472">Membrane</keyword>
<dbReference type="PANTHER" id="PTHR43280">
    <property type="entry name" value="ARAC-FAMILY TRANSCRIPTIONAL REGULATOR"/>
    <property type="match status" value="1"/>
</dbReference>
<feature type="transmembrane region" description="Helical" evidence="4">
    <location>
        <begin position="163"/>
        <end position="184"/>
    </location>
</feature>
<name>A0ABY2WNZ6_9FLAO</name>
<keyword evidence="4" id="KW-1133">Transmembrane helix</keyword>